<keyword evidence="2 5" id="KW-0812">Transmembrane</keyword>
<comment type="subcellular location">
    <subcellularLocation>
        <location evidence="1">Membrane</location>
        <topology evidence="1">Multi-pass membrane protein</topology>
    </subcellularLocation>
</comment>
<dbReference type="Gene3D" id="1.20.1250.20">
    <property type="entry name" value="MFS general substrate transporter like domains"/>
    <property type="match status" value="2"/>
</dbReference>
<keyword evidence="3 5" id="KW-1133">Transmembrane helix</keyword>
<feature type="transmembrane region" description="Helical" evidence="5">
    <location>
        <begin position="140"/>
        <end position="161"/>
    </location>
</feature>
<comment type="caution">
    <text evidence="6">The sequence shown here is derived from an EMBL/GenBank/DDBJ whole genome shotgun (WGS) entry which is preliminary data.</text>
</comment>
<reference evidence="6 7" key="1">
    <citation type="submission" date="2019-11" db="EMBL/GenBank/DDBJ databases">
        <authorList>
            <person name="Yuan L."/>
        </authorList>
    </citation>
    <scope>NUCLEOTIDE SEQUENCE [LARGE SCALE GENOMIC DNA]</scope>
    <source>
        <strain evidence="6 7">TRM43335</strain>
    </source>
</reference>
<accession>A0A6G2B7N2</accession>
<dbReference type="InterPro" id="IPR051788">
    <property type="entry name" value="MFS_Transporter"/>
</dbReference>
<dbReference type="GO" id="GO:0016020">
    <property type="term" value="C:membrane"/>
    <property type="evidence" value="ECO:0007669"/>
    <property type="project" value="UniProtKB-SubCell"/>
</dbReference>
<dbReference type="InterPro" id="IPR036259">
    <property type="entry name" value="MFS_trans_sf"/>
</dbReference>
<proteinExistence type="predicted"/>
<dbReference type="PANTHER" id="PTHR23514">
    <property type="entry name" value="BYPASS OF STOP CODON PROTEIN 6"/>
    <property type="match status" value="1"/>
</dbReference>
<feature type="transmembrane region" description="Helical" evidence="5">
    <location>
        <begin position="298"/>
        <end position="317"/>
    </location>
</feature>
<sequence>MAMPTSPLRRARRSVAVVFALHGAVSGSFTTRIPWLRDHLDLGNGELGLALAFPAIGASLAMPSAGRIVHHHGGRAAVRLLLVLWCAALALPALSPHLVVLCAALLVLGATAGMADVAMNAQGVEVERRYGRSIMSGLHGMWSVGALLGSAVGVGAVHLGLDARLHLAAAAVALAAAVPPICRGLPDARPAPEQKAPPRFALPPRSALVIGLVGVCAVLAEGASMDWSGVYLRDVTGASETVAVASYTAFACTMAAARLAGDAVVRRIGPVRTVRVSGVLATAGGTLVVTASDPVTGTAGFALLGIGIAVVVPLAFAAAGHSGPAPGQAIAGVATITYTTTLLAPTAIGAVAELVSLRASFGLVTAATAVLVLAAGVLGTPGRGGIVAHGRENARTDLPGN</sequence>
<feature type="transmembrane region" description="Helical" evidence="5">
    <location>
        <begin position="50"/>
        <end position="69"/>
    </location>
</feature>
<dbReference type="InterPro" id="IPR011701">
    <property type="entry name" value="MFS"/>
</dbReference>
<dbReference type="Proteomes" id="UP000473014">
    <property type="component" value="Unassembled WGS sequence"/>
</dbReference>
<dbReference type="Pfam" id="PF07690">
    <property type="entry name" value="MFS_1"/>
    <property type="match status" value="1"/>
</dbReference>
<dbReference type="GO" id="GO:0022857">
    <property type="term" value="F:transmembrane transporter activity"/>
    <property type="evidence" value="ECO:0007669"/>
    <property type="project" value="InterPro"/>
</dbReference>
<keyword evidence="7" id="KW-1185">Reference proteome</keyword>
<dbReference type="OrthoDB" id="151222at2"/>
<dbReference type="SUPFAM" id="SSF103473">
    <property type="entry name" value="MFS general substrate transporter"/>
    <property type="match status" value="1"/>
</dbReference>
<dbReference type="EMBL" id="WIXO01000001">
    <property type="protein sequence ID" value="MTE18136.1"/>
    <property type="molecule type" value="Genomic_DNA"/>
</dbReference>
<gene>
    <name evidence="6" type="ORF">F0L17_03115</name>
</gene>
<evidence type="ECO:0000256" key="4">
    <source>
        <dbReference type="ARBA" id="ARBA00023136"/>
    </source>
</evidence>
<dbReference type="CDD" id="cd17393">
    <property type="entry name" value="MFS_MosC_like"/>
    <property type="match status" value="1"/>
</dbReference>
<evidence type="ECO:0000313" key="6">
    <source>
        <dbReference type="EMBL" id="MTE18136.1"/>
    </source>
</evidence>
<evidence type="ECO:0000256" key="3">
    <source>
        <dbReference type="ARBA" id="ARBA00022989"/>
    </source>
</evidence>
<evidence type="ECO:0000256" key="1">
    <source>
        <dbReference type="ARBA" id="ARBA00004141"/>
    </source>
</evidence>
<evidence type="ECO:0000256" key="2">
    <source>
        <dbReference type="ARBA" id="ARBA00022692"/>
    </source>
</evidence>
<keyword evidence="4 5" id="KW-0472">Membrane</keyword>
<evidence type="ECO:0000313" key="7">
    <source>
        <dbReference type="Proteomes" id="UP000473014"/>
    </source>
</evidence>
<organism evidence="6 7">
    <name type="scientific">Streptomyces taklimakanensis</name>
    <dbReference type="NCBI Taxonomy" id="2569853"/>
    <lineage>
        <taxon>Bacteria</taxon>
        <taxon>Bacillati</taxon>
        <taxon>Actinomycetota</taxon>
        <taxon>Actinomycetes</taxon>
        <taxon>Kitasatosporales</taxon>
        <taxon>Streptomycetaceae</taxon>
        <taxon>Streptomyces</taxon>
    </lineage>
</organism>
<protein>
    <submittedName>
        <fullName evidence="6">MFS transporter</fullName>
    </submittedName>
</protein>
<feature type="transmembrane region" description="Helical" evidence="5">
    <location>
        <begin position="357"/>
        <end position="378"/>
    </location>
</feature>
<evidence type="ECO:0000256" key="5">
    <source>
        <dbReference type="SAM" id="Phobius"/>
    </source>
</evidence>
<feature type="transmembrane region" description="Helical" evidence="5">
    <location>
        <begin position="329"/>
        <end position="351"/>
    </location>
</feature>
<dbReference type="PANTHER" id="PTHR23514:SF13">
    <property type="entry name" value="INNER MEMBRANE PROTEIN YBJJ"/>
    <property type="match status" value="1"/>
</dbReference>
<feature type="transmembrane region" description="Helical" evidence="5">
    <location>
        <begin position="76"/>
        <end position="92"/>
    </location>
</feature>
<dbReference type="AlphaFoldDB" id="A0A6G2B7N2"/>
<name>A0A6G2B7N2_9ACTN</name>